<evidence type="ECO:0000313" key="2">
    <source>
        <dbReference type="EMBL" id="ALM74857.1"/>
    </source>
</evidence>
<feature type="coiled-coil region" evidence="1">
    <location>
        <begin position="10"/>
        <end position="69"/>
    </location>
</feature>
<gene>
    <name evidence="2" type="ORF">TBCH5v1_0906</name>
</gene>
<dbReference type="Proteomes" id="UP000066042">
    <property type="component" value="Chromosome"/>
</dbReference>
<reference evidence="2 3" key="1">
    <citation type="journal article" date="2016" name="Genome Announc.">
        <title>Complete genome sequence of the hyperthermophilic and piezophilic archaeon Thermococcus barophilus Ch5, capable of growth at the expense of hydrogenogenesis from carbon monoxide and formate.</title>
        <authorList>
            <person name="Oger P."/>
            <person name="Sokolova T.G."/>
            <person name="Kozhevnikova D.A."/>
            <person name="Taranov E.A."/>
            <person name="Vannier P."/>
            <person name="Lee H.S."/>
            <person name="Kwon K.K."/>
            <person name="Kang S.G."/>
            <person name="Lee J.H."/>
            <person name="Bonch-Osmolovskaya E.A."/>
            <person name="Lebedinsky A.V."/>
        </authorList>
    </citation>
    <scope>NUCLEOTIDE SEQUENCE [LARGE SCALE GENOMIC DNA]</scope>
    <source>
        <strain evidence="3">Ch5</strain>
    </source>
</reference>
<protein>
    <submittedName>
        <fullName evidence="2">Uncharacterized protein</fullName>
    </submittedName>
</protein>
<organism evidence="2 3">
    <name type="scientific">Thermococcus barophilus</name>
    <dbReference type="NCBI Taxonomy" id="55802"/>
    <lineage>
        <taxon>Archaea</taxon>
        <taxon>Methanobacteriati</taxon>
        <taxon>Methanobacteriota</taxon>
        <taxon>Thermococci</taxon>
        <taxon>Thermococcales</taxon>
        <taxon>Thermococcaceae</taxon>
        <taxon>Thermococcus</taxon>
    </lineage>
</organism>
<keyword evidence="1" id="KW-0175">Coiled coil</keyword>
<name>A0A0S1XAR2_THEBA</name>
<sequence length="81" mass="9428">MSVVAEAVDYSLIIKRIEKIERDLEELKLELLRKQIESQPAEEIDDELYEELLRKAEKLEKGEEAVSGEEAIKLLKQTLEE</sequence>
<dbReference type="PATRIC" id="fig|55802.8.peg.903"/>
<dbReference type="AlphaFoldDB" id="A0A0S1XAR2"/>
<accession>A0A0S1XAR2</accession>
<proteinExistence type="predicted"/>
<dbReference type="EMBL" id="CP013050">
    <property type="protein sequence ID" value="ALM74857.1"/>
    <property type="molecule type" value="Genomic_DNA"/>
</dbReference>
<evidence type="ECO:0000256" key="1">
    <source>
        <dbReference type="SAM" id="Coils"/>
    </source>
</evidence>
<dbReference type="STRING" id="55802.TBCH5v1_0906"/>
<evidence type="ECO:0000313" key="3">
    <source>
        <dbReference type="Proteomes" id="UP000066042"/>
    </source>
</evidence>